<protein>
    <submittedName>
        <fullName evidence="2">Acyl carrier protein</fullName>
    </submittedName>
</protein>
<dbReference type="PROSITE" id="PS50075">
    <property type="entry name" value="CARRIER"/>
    <property type="match status" value="1"/>
</dbReference>
<feature type="domain" description="Carrier" evidence="1">
    <location>
        <begin position="9"/>
        <end position="88"/>
    </location>
</feature>
<reference evidence="2 3" key="1">
    <citation type="submission" date="2023-01" db="EMBL/GenBank/DDBJ databases">
        <title>Genomes from the Australian National Cyanobacteria Reference Collection.</title>
        <authorList>
            <person name="Willis A."/>
            <person name="Lee E.M.F."/>
        </authorList>
    </citation>
    <scope>NUCLEOTIDE SEQUENCE [LARGE SCALE GENOMIC DNA]</scope>
    <source>
        <strain evidence="2 3">CS-537/01</strain>
    </source>
</reference>
<organism evidence="2 3">
    <name type="scientific">Dolichospermum circinale CS-537/01</name>
    <dbReference type="NCBI Taxonomy" id="3021739"/>
    <lineage>
        <taxon>Bacteria</taxon>
        <taxon>Bacillati</taxon>
        <taxon>Cyanobacteriota</taxon>
        <taxon>Cyanophyceae</taxon>
        <taxon>Nostocales</taxon>
        <taxon>Aphanizomenonaceae</taxon>
        <taxon>Dolichospermum</taxon>
        <taxon>Dolichospermum circinale</taxon>
    </lineage>
</organism>
<name>A0ABT5A251_9CYAN</name>
<dbReference type="Gene3D" id="1.10.1200.10">
    <property type="entry name" value="ACP-like"/>
    <property type="match status" value="1"/>
</dbReference>
<gene>
    <name evidence="2" type="ORF">PN492_05490</name>
</gene>
<evidence type="ECO:0000313" key="3">
    <source>
        <dbReference type="Proteomes" id="UP001212123"/>
    </source>
</evidence>
<evidence type="ECO:0000313" key="2">
    <source>
        <dbReference type="EMBL" id="MDB9486005.1"/>
    </source>
</evidence>
<dbReference type="InterPro" id="IPR009081">
    <property type="entry name" value="PP-bd_ACP"/>
</dbReference>
<dbReference type="EMBL" id="JAQMTU010000033">
    <property type="protein sequence ID" value="MDB9486005.1"/>
    <property type="molecule type" value="Genomic_DNA"/>
</dbReference>
<dbReference type="SUPFAM" id="SSF47336">
    <property type="entry name" value="ACP-like"/>
    <property type="match status" value="1"/>
</dbReference>
<dbReference type="InterPro" id="IPR036736">
    <property type="entry name" value="ACP-like_sf"/>
</dbReference>
<keyword evidence="3" id="KW-1185">Reference proteome</keyword>
<dbReference type="Proteomes" id="UP001212123">
    <property type="component" value="Unassembled WGS sequence"/>
</dbReference>
<proteinExistence type="predicted"/>
<sequence length="92" mass="10652">MKRPATNSRLPEEFKRKLRSIVRSYFDLEESFPIKDGTMIVDFPGVDSFSVMDILARVEIEFYINIGFGEIDNVRTMDDLYSLVANKIRRGA</sequence>
<accession>A0ABT5A251</accession>
<comment type="caution">
    <text evidence="2">The sequence shown here is derived from an EMBL/GenBank/DDBJ whole genome shotgun (WGS) entry which is preliminary data.</text>
</comment>
<dbReference type="RefSeq" id="WP_271805029.1">
    <property type="nucleotide sequence ID" value="NZ_JAQMTU010000033.1"/>
</dbReference>
<evidence type="ECO:0000259" key="1">
    <source>
        <dbReference type="PROSITE" id="PS50075"/>
    </source>
</evidence>